<keyword evidence="1" id="KW-0812">Transmembrane</keyword>
<evidence type="ECO:0000313" key="2">
    <source>
        <dbReference type="EMBL" id="ROS39231.1"/>
    </source>
</evidence>
<dbReference type="GeneID" id="301842964"/>
<keyword evidence="1" id="KW-0472">Membrane</keyword>
<dbReference type="AlphaFoldDB" id="A0A3N2GRG2"/>
<reference evidence="2 3" key="1">
    <citation type="submission" date="2018-11" db="EMBL/GenBank/DDBJ databases">
        <title>Sequencing the genomes of 1000 actinobacteria strains.</title>
        <authorList>
            <person name="Klenk H.-P."/>
        </authorList>
    </citation>
    <scope>NUCLEOTIDE SEQUENCE [LARGE SCALE GENOMIC DNA]</scope>
    <source>
        <strain evidence="2 3">DSM 44348</strain>
    </source>
</reference>
<dbReference type="RefSeq" id="WP_148085692.1">
    <property type="nucleotide sequence ID" value="NZ_RKHY01000001.1"/>
</dbReference>
<feature type="transmembrane region" description="Helical" evidence="1">
    <location>
        <begin position="133"/>
        <end position="158"/>
    </location>
</feature>
<protein>
    <submittedName>
        <fullName evidence="2">Uncharacterized protein</fullName>
    </submittedName>
</protein>
<comment type="caution">
    <text evidence="2">The sequence shown here is derived from an EMBL/GenBank/DDBJ whole genome shotgun (WGS) entry which is preliminary data.</text>
</comment>
<keyword evidence="1" id="KW-1133">Transmembrane helix</keyword>
<proteinExistence type="predicted"/>
<name>A0A3N2GRG2_9PSEU</name>
<evidence type="ECO:0000313" key="3">
    <source>
        <dbReference type="Proteomes" id="UP000274843"/>
    </source>
</evidence>
<organism evidence="2 3">
    <name type="scientific">Amycolatopsis thermoflava</name>
    <dbReference type="NCBI Taxonomy" id="84480"/>
    <lineage>
        <taxon>Bacteria</taxon>
        <taxon>Bacillati</taxon>
        <taxon>Actinomycetota</taxon>
        <taxon>Actinomycetes</taxon>
        <taxon>Pseudonocardiales</taxon>
        <taxon>Pseudonocardiaceae</taxon>
        <taxon>Amycolatopsis</taxon>
        <taxon>Amycolatopsis methanolica group</taxon>
    </lineage>
</organism>
<dbReference type="NCBIfam" id="NF041646">
    <property type="entry name" value="VC0807_fam"/>
    <property type="match status" value="1"/>
</dbReference>
<dbReference type="EMBL" id="RKHY01000001">
    <property type="protein sequence ID" value="ROS39231.1"/>
    <property type="molecule type" value="Genomic_DNA"/>
</dbReference>
<accession>A0A3N2GRG2</accession>
<feature type="transmembrane region" description="Helical" evidence="1">
    <location>
        <begin position="170"/>
        <end position="188"/>
    </location>
</feature>
<sequence>MINHVRSVVLDVAAPLALFYGLRSATGDTTALVVSMTPPALNAVLTAVRQRRLDALAVAVLAGTALGAVAALLGGGPRELLARGAWFSAPAGLWTLATLFRRQPLTFEVTRTLLPHRATLMDRLWATDGRFRAAWRAITICWGAAALADSALRIVMAYTLPVAVVPALDSVLTIVTIVVLQVPTHLLLRRSGHWRSLFGRPAATTG</sequence>
<feature type="transmembrane region" description="Helical" evidence="1">
    <location>
        <begin position="55"/>
        <end position="74"/>
    </location>
</feature>
<keyword evidence="3" id="KW-1185">Reference proteome</keyword>
<evidence type="ECO:0000256" key="1">
    <source>
        <dbReference type="SAM" id="Phobius"/>
    </source>
</evidence>
<gene>
    <name evidence="2" type="ORF">EDD35_1531</name>
</gene>
<dbReference type="Proteomes" id="UP000274843">
    <property type="component" value="Unassembled WGS sequence"/>
</dbReference>